<evidence type="ECO:0000256" key="5">
    <source>
        <dbReference type="ARBA" id="ARBA00013198"/>
    </source>
</evidence>
<evidence type="ECO:0000256" key="4">
    <source>
        <dbReference type="ARBA" id="ARBA00010662"/>
    </source>
</evidence>
<feature type="domain" description="Glucosamine/galactosamine-6-phosphate isomerase" evidence="8">
    <location>
        <begin position="17"/>
        <end position="223"/>
    </location>
</feature>
<accession>A0ABW3FHA3</accession>
<organism evidence="9 10">
    <name type="scientific">Pseudahrensia aquimaris</name>
    <dbReference type="NCBI Taxonomy" id="744461"/>
    <lineage>
        <taxon>Bacteria</taxon>
        <taxon>Pseudomonadati</taxon>
        <taxon>Pseudomonadota</taxon>
        <taxon>Alphaproteobacteria</taxon>
        <taxon>Hyphomicrobiales</taxon>
        <taxon>Ahrensiaceae</taxon>
        <taxon>Pseudahrensia</taxon>
    </lineage>
</organism>
<dbReference type="NCBIfam" id="TIGR01198">
    <property type="entry name" value="pgl"/>
    <property type="match status" value="1"/>
</dbReference>
<comment type="similarity">
    <text evidence="4 7">Belongs to the glucosamine/galactosamine-6-phosphate isomerase family. 6-phosphogluconolactonase subfamily.</text>
</comment>
<name>A0ABW3FHA3_9HYPH</name>
<dbReference type="CDD" id="cd01400">
    <property type="entry name" value="6PGL"/>
    <property type="match status" value="1"/>
</dbReference>
<dbReference type="EMBL" id="JBHTJV010000003">
    <property type="protein sequence ID" value="MFD0916196.1"/>
    <property type="molecule type" value="Genomic_DNA"/>
</dbReference>
<evidence type="ECO:0000313" key="9">
    <source>
        <dbReference type="EMBL" id="MFD0916196.1"/>
    </source>
</evidence>
<gene>
    <name evidence="7 9" type="primary">pgl</name>
    <name evidence="9" type="ORF">ACFQ14_07245</name>
</gene>
<comment type="caution">
    <text evidence="9">The sequence shown here is derived from an EMBL/GenBank/DDBJ whole genome shotgun (WGS) entry which is preliminary data.</text>
</comment>
<dbReference type="Proteomes" id="UP001597101">
    <property type="component" value="Unassembled WGS sequence"/>
</dbReference>
<keyword evidence="7 9" id="KW-0378">Hydrolase</keyword>
<dbReference type="InterPro" id="IPR005900">
    <property type="entry name" value="6-phosphogluconolactonase_DevB"/>
</dbReference>
<evidence type="ECO:0000256" key="7">
    <source>
        <dbReference type="RuleBase" id="RU365095"/>
    </source>
</evidence>
<protein>
    <recommendedName>
        <fullName evidence="6 7">6-phosphogluconolactonase</fullName>
        <shortName evidence="7">6PGL</shortName>
        <ecNumber evidence="5 7">3.1.1.31</ecNumber>
    </recommendedName>
</protein>
<comment type="function">
    <text evidence="2 7">Hydrolysis of 6-phosphogluconolactone to 6-phosphogluconate.</text>
</comment>
<proteinExistence type="inferred from homology"/>
<dbReference type="Gene3D" id="3.40.50.1360">
    <property type="match status" value="1"/>
</dbReference>
<dbReference type="PANTHER" id="PTHR11054:SF0">
    <property type="entry name" value="6-PHOSPHOGLUCONOLACTONASE"/>
    <property type="match status" value="1"/>
</dbReference>
<evidence type="ECO:0000256" key="3">
    <source>
        <dbReference type="ARBA" id="ARBA00004961"/>
    </source>
</evidence>
<dbReference type="InterPro" id="IPR039104">
    <property type="entry name" value="6PGL"/>
</dbReference>
<dbReference type="PANTHER" id="PTHR11054">
    <property type="entry name" value="6-PHOSPHOGLUCONOLACTONASE"/>
    <property type="match status" value="1"/>
</dbReference>
<dbReference type="EC" id="3.1.1.31" evidence="5 7"/>
<sequence>MTAMLESTMVDMEIFDSRESLAENLAKSIGDSLREAISERGAASMAVSGGSTPKLMFQALSQQDVDWSRVTITLVDDRCVAPNHDRSNDRFVRLNLMQNWAAQARFLPLIGAKAEDLTALMPFSICLLGMGTDGHTASFFPSGDTLAQATDPKQAAPMIHLSAKGAGEERVTLTLPAIISAKRLILHIEGAEKRAVLDKAQKSGDANKLPIRHVLRASKTIETYWAA</sequence>
<evidence type="ECO:0000256" key="1">
    <source>
        <dbReference type="ARBA" id="ARBA00000832"/>
    </source>
</evidence>
<dbReference type="Pfam" id="PF01182">
    <property type="entry name" value="Glucosamine_iso"/>
    <property type="match status" value="1"/>
</dbReference>
<comment type="pathway">
    <text evidence="3 7">Carbohydrate degradation; pentose phosphate pathway; D-ribulose 5-phosphate from D-glucose 6-phosphate (oxidative stage): step 2/3.</text>
</comment>
<dbReference type="InterPro" id="IPR006148">
    <property type="entry name" value="Glc/Gal-6P_isomerase"/>
</dbReference>
<comment type="catalytic activity">
    <reaction evidence="1 7">
        <text>6-phospho-D-glucono-1,5-lactone + H2O = 6-phospho-D-gluconate + H(+)</text>
        <dbReference type="Rhea" id="RHEA:12556"/>
        <dbReference type="ChEBI" id="CHEBI:15377"/>
        <dbReference type="ChEBI" id="CHEBI:15378"/>
        <dbReference type="ChEBI" id="CHEBI:57955"/>
        <dbReference type="ChEBI" id="CHEBI:58759"/>
        <dbReference type="EC" id="3.1.1.31"/>
    </reaction>
</comment>
<dbReference type="GO" id="GO:0017057">
    <property type="term" value="F:6-phosphogluconolactonase activity"/>
    <property type="evidence" value="ECO:0007669"/>
    <property type="project" value="UniProtKB-EC"/>
</dbReference>
<evidence type="ECO:0000313" key="10">
    <source>
        <dbReference type="Proteomes" id="UP001597101"/>
    </source>
</evidence>
<reference evidence="10" key="1">
    <citation type="journal article" date="2019" name="Int. J. Syst. Evol. Microbiol.">
        <title>The Global Catalogue of Microorganisms (GCM) 10K type strain sequencing project: providing services to taxonomists for standard genome sequencing and annotation.</title>
        <authorList>
            <consortium name="The Broad Institute Genomics Platform"/>
            <consortium name="The Broad Institute Genome Sequencing Center for Infectious Disease"/>
            <person name="Wu L."/>
            <person name="Ma J."/>
        </authorList>
    </citation>
    <scope>NUCLEOTIDE SEQUENCE [LARGE SCALE GENOMIC DNA]</scope>
    <source>
        <strain evidence="10">CCUG 60023</strain>
    </source>
</reference>
<keyword evidence="10" id="KW-1185">Reference proteome</keyword>
<dbReference type="InterPro" id="IPR037171">
    <property type="entry name" value="NagB/RpiA_transferase-like"/>
</dbReference>
<evidence type="ECO:0000256" key="6">
    <source>
        <dbReference type="ARBA" id="ARBA00020337"/>
    </source>
</evidence>
<evidence type="ECO:0000256" key="2">
    <source>
        <dbReference type="ARBA" id="ARBA00002681"/>
    </source>
</evidence>
<dbReference type="SUPFAM" id="SSF100950">
    <property type="entry name" value="NagB/RpiA/CoA transferase-like"/>
    <property type="match status" value="1"/>
</dbReference>
<evidence type="ECO:0000259" key="8">
    <source>
        <dbReference type="Pfam" id="PF01182"/>
    </source>
</evidence>
<dbReference type="RefSeq" id="WP_377212026.1">
    <property type="nucleotide sequence ID" value="NZ_JBHTJV010000003.1"/>
</dbReference>